<keyword evidence="2" id="KW-1185">Reference proteome</keyword>
<dbReference type="Proteomes" id="UP000273154">
    <property type="component" value="Chromosome"/>
</dbReference>
<name>A0A3G9K9W1_9ACTN</name>
<protein>
    <submittedName>
        <fullName evidence="1">Uncharacterized protein</fullName>
    </submittedName>
</protein>
<proteinExistence type="predicted"/>
<sequence>MGLLSSGQTRSFSHIHGVESPRTRVKWPFWVSATGDEELERDLESWRELYRGQDERCRAEQHI</sequence>
<evidence type="ECO:0000313" key="1">
    <source>
        <dbReference type="EMBL" id="BBH50140.1"/>
    </source>
</evidence>
<reference evidence="2" key="1">
    <citation type="submission" date="2018-11" db="EMBL/GenBank/DDBJ databases">
        <title>Comparative genomics of Parolsenella catena and Libanicoccus massiliensis: Reclassification of Libanicoccus massiliensis as Parolsenella massiliensis comb. nov.</title>
        <authorList>
            <person name="Sakamoto M."/>
            <person name="Ikeyama N."/>
            <person name="Murakami T."/>
            <person name="Mori H."/>
            <person name="Yuki M."/>
            <person name="Ohkuma M."/>
        </authorList>
    </citation>
    <scope>NUCLEOTIDE SEQUENCE [LARGE SCALE GENOMIC DNA]</scope>
    <source>
        <strain evidence="2">JCM 31932</strain>
    </source>
</reference>
<gene>
    <name evidence="1" type="ORF">Pcatena_07270</name>
</gene>
<dbReference type="KEGG" id="pcat:Pcatena_07270"/>
<dbReference type="AlphaFoldDB" id="A0A3G9K9W1"/>
<evidence type="ECO:0000313" key="2">
    <source>
        <dbReference type="Proteomes" id="UP000273154"/>
    </source>
</evidence>
<accession>A0A3G9K9W1</accession>
<organism evidence="1 2">
    <name type="scientific">Parolsenella catena</name>
    <dbReference type="NCBI Taxonomy" id="2003188"/>
    <lineage>
        <taxon>Bacteria</taxon>
        <taxon>Bacillati</taxon>
        <taxon>Actinomycetota</taxon>
        <taxon>Coriobacteriia</taxon>
        <taxon>Coriobacteriales</taxon>
        <taxon>Atopobiaceae</taxon>
        <taxon>Parolsenella</taxon>
    </lineage>
</organism>
<dbReference type="EMBL" id="AP019367">
    <property type="protein sequence ID" value="BBH50140.1"/>
    <property type="molecule type" value="Genomic_DNA"/>
</dbReference>